<feature type="chain" id="PRO_5016294361" evidence="1">
    <location>
        <begin position="21"/>
        <end position="185"/>
    </location>
</feature>
<proteinExistence type="predicted"/>
<evidence type="ECO:0000313" key="3">
    <source>
        <dbReference type="Proteomes" id="UP000246964"/>
    </source>
</evidence>
<accession>A0A317Q191</accession>
<sequence>MLKIMYIFLSAILLNGCASSLPYSEPESKYDEFEKSWKITSTRWGVDRRNIGPNPSFIRAFLSSDGTVNTHIYSRIKTNDFMDPDYALNLDGKRYKVSQVSSDVNCVSSSNCYWTQDILIFVDYAEIAKLVDENGDFKLRVYGRVPPEDVLVLACQFWEITKEVLEIKKVDAGAKISQMGASCSE</sequence>
<feature type="signal peptide" evidence="1">
    <location>
        <begin position="1"/>
        <end position="20"/>
    </location>
</feature>
<protein>
    <submittedName>
        <fullName evidence="2">Uncharacterized protein</fullName>
    </submittedName>
</protein>
<organism evidence="2 3">
    <name type="scientific">Pseudidiomarina maritima</name>
    <dbReference type="NCBI Taxonomy" id="519453"/>
    <lineage>
        <taxon>Bacteria</taxon>
        <taxon>Pseudomonadati</taxon>
        <taxon>Pseudomonadota</taxon>
        <taxon>Gammaproteobacteria</taxon>
        <taxon>Alteromonadales</taxon>
        <taxon>Idiomarinaceae</taxon>
        <taxon>Pseudidiomarina</taxon>
    </lineage>
</organism>
<dbReference type="OrthoDB" id="8451128at2"/>
<keyword evidence="3" id="KW-1185">Reference proteome</keyword>
<gene>
    <name evidence="2" type="ORF">DET45_12033</name>
</gene>
<dbReference type="EMBL" id="QGTT01000020">
    <property type="protein sequence ID" value="PWW09296.1"/>
    <property type="molecule type" value="Genomic_DNA"/>
</dbReference>
<keyword evidence="1" id="KW-0732">Signal</keyword>
<dbReference type="AlphaFoldDB" id="A0A317Q191"/>
<evidence type="ECO:0000256" key="1">
    <source>
        <dbReference type="SAM" id="SignalP"/>
    </source>
</evidence>
<comment type="caution">
    <text evidence="2">The sequence shown here is derived from an EMBL/GenBank/DDBJ whole genome shotgun (WGS) entry which is preliminary data.</text>
</comment>
<name>A0A317Q191_9GAMM</name>
<dbReference type="Proteomes" id="UP000246964">
    <property type="component" value="Unassembled WGS sequence"/>
</dbReference>
<dbReference type="RefSeq" id="WP_110076786.1">
    <property type="nucleotide sequence ID" value="NZ_QGTT01000020.1"/>
</dbReference>
<evidence type="ECO:0000313" key="2">
    <source>
        <dbReference type="EMBL" id="PWW09296.1"/>
    </source>
</evidence>
<reference evidence="2 3" key="1">
    <citation type="submission" date="2018-05" db="EMBL/GenBank/DDBJ databases">
        <title>Freshwater and sediment microbial communities from various areas in North America, analyzing microbe dynamics in response to fracking.</title>
        <authorList>
            <person name="Lamendella R."/>
        </authorList>
    </citation>
    <scope>NUCLEOTIDE SEQUENCE [LARGE SCALE GENOMIC DNA]</scope>
    <source>
        <strain evidence="2 3">125B1</strain>
    </source>
</reference>